<evidence type="ECO:0000256" key="6">
    <source>
        <dbReference type="PROSITE-ProRule" id="PRU01015"/>
    </source>
</evidence>
<feature type="domain" description="Protein arginine N-methyltransferase" evidence="8">
    <location>
        <begin position="165"/>
        <end position="326"/>
    </location>
</feature>
<dbReference type="SUPFAM" id="SSF53335">
    <property type="entry name" value="S-adenosyl-L-methionine-dependent methyltransferases"/>
    <property type="match status" value="1"/>
</dbReference>
<protein>
    <recommendedName>
        <fullName evidence="1">type I protein arginine methyltransferase</fullName>
        <ecNumber evidence="1">2.1.1.319</ecNumber>
    </recommendedName>
</protein>
<dbReference type="InterPro" id="IPR025799">
    <property type="entry name" value="Arg_MeTrfase"/>
</dbReference>
<dbReference type="PANTHER" id="PTHR11006:SF4">
    <property type="entry name" value="PROTEIN ARGININE N-METHYLTRANSFERASE 7"/>
    <property type="match status" value="1"/>
</dbReference>
<dbReference type="InterPro" id="IPR029063">
    <property type="entry name" value="SAM-dependent_MTases_sf"/>
</dbReference>
<evidence type="ECO:0000313" key="9">
    <source>
        <dbReference type="EMBL" id="KAK2192225.1"/>
    </source>
</evidence>
<dbReference type="GO" id="GO:0032259">
    <property type="term" value="P:methylation"/>
    <property type="evidence" value="ECO:0007669"/>
    <property type="project" value="UniProtKB-KW"/>
</dbReference>
<sequence length="366" mass="40524">MMSSGDHNAAKVDTQGASADEYFSSYADLSVHELMLKDKCRTLAYKTFIEKNPDLFQDKVVIDVGAGTGILSLFAARAGAKQVYAIEASTLSAVCRQIVTSNGLDDKITVVHGRVEDVSLPPGVQADVLLSEWMGFYLLHESMLNSVIVARDRWLSPDGVMVPSAATLYLCPVSMKDYHQENVDFWRDVYGFDYEPFQSLVLQRLRSQPVITTVGPGQCLARAEQVVRLDLKYVDAEDVLTIPGRFRFELQQYAILHGFACWFDVEFEGDVDVTLGTGPEAPETHWQQTVMLLPDALMVNKGDSLACSMLLTQDSTNPRRYNICIEVDEEAEDDDEEGDDSATDKGVAMEAKQLIQEAIASHGTTK</sequence>
<keyword evidence="3 6" id="KW-0808">Transferase</keyword>
<name>A0AAD9PCQ5_RIDPI</name>
<dbReference type="PANTHER" id="PTHR11006">
    <property type="entry name" value="PROTEIN ARGININE N-METHYLTRANSFERASE"/>
    <property type="match status" value="1"/>
</dbReference>
<comment type="caution">
    <text evidence="9">The sequence shown here is derived from an EMBL/GenBank/DDBJ whole genome shotgun (WGS) entry which is preliminary data.</text>
</comment>
<evidence type="ECO:0000256" key="4">
    <source>
        <dbReference type="ARBA" id="ARBA00022691"/>
    </source>
</evidence>
<organism evidence="9 10">
    <name type="scientific">Ridgeia piscesae</name>
    <name type="common">Tubeworm</name>
    <dbReference type="NCBI Taxonomy" id="27915"/>
    <lineage>
        <taxon>Eukaryota</taxon>
        <taxon>Metazoa</taxon>
        <taxon>Spiralia</taxon>
        <taxon>Lophotrochozoa</taxon>
        <taxon>Annelida</taxon>
        <taxon>Polychaeta</taxon>
        <taxon>Sedentaria</taxon>
        <taxon>Canalipalpata</taxon>
        <taxon>Sabellida</taxon>
        <taxon>Siboglinidae</taxon>
        <taxon>Ridgeia</taxon>
    </lineage>
</organism>
<keyword evidence="10" id="KW-1185">Reference proteome</keyword>
<dbReference type="InterPro" id="IPR055135">
    <property type="entry name" value="PRMT_dom"/>
</dbReference>
<evidence type="ECO:0000256" key="1">
    <source>
        <dbReference type="ARBA" id="ARBA00011925"/>
    </source>
</evidence>
<gene>
    <name evidence="9" type="ORF">NP493_36g01042</name>
</gene>
<dbReference type="Proteomes" id="UP001209878">
    <property type="component" value="Unassembled WGS sequence"/>
</dbReference>
<dbReference type="EMBL" id="JAODUO010000036">
    <property type="protein sequence ID" value="KAK2192225.1"/>
    <property type="molecule type" value="Genomic_DNA"/>
</dbReference>
<evidence type="ECO:0000256" key="3">
    <source>
        <dbReference type="ARBA" id="ARBA00022679"/>
    </source>
</evidence>
<dbReference type="InterPro" id="IPR041698">
    <property type="entry name" value="Methyltransf_25"/>
</dbReference>
<dbReference type="FunFam" id="3.40.50.150:FF:000003">
    <property type="entry name" value="Blast:Protein arginine N-methyltransferase 1"/>
    <property type="match status" value="1"/>
</dbReference>
<dbReference type="Pfam" id="PF13649">
    <property type="entry name" value="Methyltransf_25"/>
    <property type="match status" value="1"/>
</dbReference>
<evidence type="ECO:0000313" key="10">
    <source>
        <dbReference type="Proteomes" id="UP001209878"/>
    </source>
</evidence>
<dbReference type="EC" id="2.1.1.319" evidence="1"/>
<accession>A0AAD9PCQ5</accession>
<evidence type="ECO:0000259" key="7">
    <source>
        <dbReference type="Pfam" id="PF13649"/>
    </source>
</evidence>
<dbReference type="Gene3D" id="2.70.160.11">
    <property type="entry name" value="Hnrnp arginine n-methyltransferase1"/>
    <property type="match status" value="1"/>
</dbReference>
<proteinExistence type="predicted"/>
<comment type="catalytic activity">
    <reaction evidence="5">
        <text>L-arginyl-[protein] + S-adenosyl-L-methionine = N(omega)-methyl-L-arginyl-[protein] + S-adenosyl-L-homocysteine + H(+)</text>
        <dbReference type="Rhea" id="RHEA:48100"/>
        <dbReference type="Rhea" id="RHEA-COMP:10532"/>
        <dbReference type="Rhea" id="RHEA-COMP:11990"/>
        <dbReference type="ChEBI" id="CHEBI:15378"/>
        <dbReference type="ChEBI" id="CHEBI:29965"/>
        <dbReference type="ChEBI" id="CHEBI:57856"/>
        <dbReference type="ChEBI" id="CHEBI:59789"/>
        <dbReference type="ChEBI" id="CHEBI:65280"/>
    </reaction>
    <physiologicalReaction direction="left-to-right" evidence="5">
        <dbReference type="Rhea" id="RHEA:48101"/>
    </physiologicalReaction>
</comment>
<evidence type="ECO:0000256" key="5">
    <source>
        <dbReference type="ARBA" id="ARBA00049303"/>
    </source>
</evidence>
<keyword evidence="4 6" id="KW-0949">S-adenosyl-L-methionine</keyword>
<dbReference type="CDD" id="cd02440">
    <property type="entry name" value="AdoMet_MTases"/>
    <property type="match status" value="1"/>
</dbReference>
<dbReference type="PROSITE" id="PS51678">
    <property type="entry name" value="SAM_MT_PRMT"/>
    <property type="match status" value="1"/>
</dbReference>
<keyword evidence="2 6" id="KW-0489">Methyltransferase</keyword>
<feature type="domain" description="Methyltransferase" evidence="7">
    <location>
        <begin position="61"/>
        <end position="159"/>
    </location>
</feature>
<dbReference type="AlphaFoldDB" id="A0AAD9PCQ5"/>
<evidence type="ECO:0000259" key="8">
    <source>
        <dbReference type="Pfam" id="PF22528"/>
    </source>
</evidence>
<reference evidence="9" key="1">
    <citation type="journal article" date="2023" name="Mol. Biol. Evol.">
        <title>Third-Generation Sequencing Reveals the Adaptive Role of the Epigenome in Three Deep-Sea Polychaetes.</title>
        <authorList>
            <person name="Perez M."/>
            <person name="Aroh O."/>
            <person name="Sun Y."/>
            <person name="Lan Y."/>
            <person name="Juniper S.K."/>
            <person name="Young C.R."/>
            <person name="Angers B."/>
            <person name="Qian P.Y."/>
        </authorList>
    </citation>
    <scope>NUCLEOTIDE SEQUENCE</scope>
    <source>
        <strain evidence="9">R07B-5</strain>
    </source>
</reference>
<evidence type="ECO:0000256" key="2">
    <source>
        <dbReference type="ARBA" id="ARBA00022603"/>
    </source>
</evidence>
<dbReference type="Pfam" id="PF22528">
    <property type="entry name" value="PRMT_C"/>
    <property type="match status" value="1"/>
</dbReference>
<dbReference type="GO" id="GO:0035242">
    <property type="term" value="F:protein-arginine omega-N asymmetric methyltransferase activity"/>
    <property type="evidence" value="ECO:0007669"/>
    <property type="project" value="UniProtKB-EC"/>
</dbReference>
<dbReference type="Gene3D" id="3.40.50.150">
    <property type="entry name" value="Vaccinia Virus protein VP39"/>
    <property type="match status" value="1"/>
</dbReference>
<dbReference type="GO" id="GO:0042054">
    <property type="term" value="F:histone methyltransferase activity"/>
    <property type="evidence" value="ECO:0007669"/>
    <property type="project" value="TreeGrafter"/>
</dbReference>